<feature type="transmembrane region" description="Helical" evidence="1">
    <location>
        <begin position="16"/>
        <end position="41"/>
    </location>
</feature>
<proteinExistence type="predicted"/>
<organism evidence="2 3">
    <name type="scientific">Nakamurella flava</name>
    <dbReference type="NCBI Taxonomy" id="2576308"/>
    <lineage>
        <taxon>Bacteria</taxon>
        <taxon>Bacillati</taxon>
        <taxon>Actinomycetota</taxon>
        <taxon>Actinomycetes</taxon>
        <taxon>Nakamurellales</taxon>
        <taxon>Nakamurellaceae</taxon>
        <taxon>Nakamurella</taxon>
    </lineage>
</organism>
<dbReference type="OrthoDB" id="4426042at2"/>
<dbReference type="AlphaFoldDB" id="A0A4U6QF15"/>
<dbReference type="EMBL" id="SZZH01000003">
    <property type="protein sequence ID" value="TKV58596.1"/>
    <property type="molecule type" value="Genomic_DNA"/>
</dbReference>
<keyword evidence="1" id="KW-0812">Transmembrane</keyword>
<keyword evidence="1" id="KW-1133">Transmembrane helix</keyword>
<dbReference type="RefSeq" id="WP_137450257.1">
    <property type="nucleotide sequence ID" value="NZ_SZZH01000003.1"/>
</dbReference>
<keyword evidence="1" id="KW-0472">Membrane</keyword>
<evidence type="ECO:0000313" key="3">
    <source>
        <dbReference type="Proteomes" id="UP000306985"/>
    </source>
</evidence>
<dbReference type="Proteomes" id="UP000306985">
    <property type="component" value="Unassembled WGS sequence"/>
</dbReference>
<reference evidence="2 3" key="1">
    <citation type="submission" date="2019-05" db="EMBL/GenBank/DDBJ databases">
        <title>Nakamurella sp. N5BH11, whole genome shotgun sequence.</title>
        <authorList>
            <person name="Tuo L."/>
        </authorList>
    </citation>
    <scope>NUCLEOTIDE SEQUENCE [LARGE SCALE GENOMIC DNA]</scope>
    <source>
        <strain evidence="2 3">N5BH11</strain>
    </source>
</reference>
<keyword evidence="3" id="KW-1185">Reference proteome</keyword>
<name>A0A4U6QF15_9ACTN</name>
<feature type="transmembrane region" description="Helical" evidence="1">
    <location>
        <begin position="119"/>
        <end position="141"/>
    </location>
</feature>
<gene>
    <name evidence="2" type="ORF">FDO65_13745</name>
</gene>
<protein>
    <submittedName>
        <fullName evidence="2">DUF3592 domain-containing protein</fullName>
    </submittedName>
</protein>
<evidence type="ECO:0000313" key="2">
    <source>
        <dbReference type="EMBL" id="TKV58596.1"/>
    </source>
</evidence>
<accession>A0A4U6QF15</accession>
<sequence length="169" mass="18034">MAARDPLRVDQRGSSLWRWVAVVVAVLTAAVTVMCVALFIGMRANDAAIDRNPGTATATVLYVSPLRTGIEFIDASGATIRPANGVLYPGLLTPGERFQVDYSTADPQTVRVAGRTASLGTLGIVFVLLGTYLVTVPAIWWCRRRAGRPLFVGGRSPADVGLPRSPTRP</sequence>
<comment type="caution">
    <text evidence="2">The sequence shown here is derived from an EMBL/GenBank/DDBJ whole genome shotgun (WGS) entry which is preliminary data.</text>
</comment>
<evidence type="ECO:0000256" key="1">
    <source>
        <dbReference type="SAM" id="Phobius"/>
    </source>
</evidence>